<name>A0ABY8D188_9HYPH</name>
<keyword evidence="2" id="KW-1133">Transmembrane helix</keyword>
<feature type="coiled-coil region" evidence="1">
    <location>
        <begin position="50"/>
        <end position="84"/>
    </location>
</feature>
<organism evidence="3 4">
    <name type="scientific">Sinorhizobium numidicum</name>
    <dbReference type="NCBI Taxonomy" id="680248"/>
    <lineage>
        <taxon>Bacteria</taxon>
        <taxon>Pseudomonadati</taxon>
        <taxon>Pseudomonadota</taxon>
        <taxon>Alphaproteobacteria</taxon>
        <taxon>Hyphomicrobiales</taxon>
        <taxon>Rhizobiaceae</taxon>
        <taxon>Sinorhizobium/Ensifer group</taxon>
        <taxon>Sinorhizobium</taxon>
    </lineage>
</organism>
<evidence type="ECO:0000313" key="3">
    <source>
        <dbReference type="EMBL" id="WEX83305.1"/>
    </source>
</evidence>
<keyword evidence="4" id="KW-1185">Reference proteome</keyword>
<evidence type="ECO:0000256" key="1">
    <source>
        <dbReference type="SAM" id="Coils"/>
    </source>
</evidence>
<keyword evidence="1" id="KW-0175">Coiled coil</keyword>
<protein>
    <submittedName>
        <fullName evidence="3">Uncharacterized protein</fullName>
    </submittedName>
</protein>
<gene>
    <name evidence="3" type="ORF">PYH38_005676</name>
</gene>
<keyword evidence="2" id="KW-0472">Membrane</keyword>
<reference evidence="3 4" key="1">
    <citation type="submission" date="2023-03" db="EMBL/GenBank/DDBJ databases">
        <authorList>
            <person name="Kaur S."/>
            <person name="Espinosa-Saiz D."/>
            <person name="Velazquez E."/>
            <person name="Menendez E."/>
            <person name="diCenzo G.C."/>
        </authorList>
    </citation>
    <scope>NUCLEOTIDE SEQUENCE [LARGE SCALE GENOMIC DNA]</scope>
    <source>
        <strain evidence="3 4">LMG 27395</strain>
    </source>
</reference>
<dbReference type="Proteomes" id="UP001235547">
    <property type="component" value="Chromosome 1"/>
</dbReference>
<evidence type="ECO:0000313" key="4">
    <source>
        <dbReference type="Proteomes" id="UP001235547"/>
    </source>
</evidence>
<dbReference type="EMBL" id="CP120371">
    <property type="protein sequence ID" value="WEX83305.1"/>
    <property type="molecule type" value="Genomic_DNA"/>
</dbReference>
<proteinExistence type="predicted"/>
<keyword evidence="2" id="KW-0812">Transmembrane</keyword>
<accession>A0ABY8D188</accession>
<feature type="transmembrane region" description="Helical" evidence="2">
    <location>
        <begin position="12"/>
        <end position="32"/>
    </location>
</feature>
<evidence type="ECO:0000256" key="2">
    <source>
        <dbReference type="SAM" id="Phobius"/>
    </source>
</evidence>
<dbReference type="RefSeq" id="WP_280734115.1">
    <property type="nucleotide sequence ID" value="NZ_CP120368.1"/>
</dbReference>
<sequence>MPSITDHPLTLCAAGVVATVGVCTVATFQWIVPTMTASLTHSAELLKEGLKKRDDDKHGLERQINGLKNQITNLNKEVEDFRKVIALKDKSIAKLKTELFESQKANIFTAKSPYPMGLDKVKIGDPIEKIAEAYPFETNSNNNSWISVKLPSEVFTRIGFNHSYEVQGKVEAITFDLGRFRGMLQQEPPVIPDGWLEQMLTRSLGEPILIGVDDDCLVWLEDKKSNVMIFYKRGDTNYMVSTSLLPGGCFITDEQRKKSKDR</sequence>